<accession>A0A4V0GZF0</accession>
<evidence type="ECO:0000256" key="1">
    <source>
        <dbReference type="ARBA" id="ARBA00011975"/>
    </source>
</evidence>
<dbReference type="InterPro" id="IPR029063">
    <property type="entry name" value="SAM-dependent_MTases_sf"/>
</dbReference>
<dbReference type="REBASE" id="333941">
    <property type="entry name" value="M2.Spo10924ORF498P"/>
</dbReference>
<keyword evidence="3 6" id="KW-0808">Transferase</keyword>
<dbReference type="SUPFAM" id="SSF53335">
    <property type="entry name" value="S-adenosyl-L-methionine-dependent methyltransferases"/>
    <property type="match status" value="1"/>
</dbReference>
<dbReference type="GO" id="GO:0003677">
    <property type="term" value="F:DNA binding"/>
    <property type="evidence" value="ECO:0007669"/>
    <property type="project" value="TreeGrafter"/>
</dbReference>
<evidence type="ECO:0000256" key="6">
    <source>
        <dbReference type="PROSITE-ProRule" id="PRU01016"/>
    </source>
</evidence>
<evidence type="ECO:0000313" key="8">
    <source>
        <dbReference type="EMBL" id="VTT42134.1"/>
    </source>
</evidence>
<proteinExistence type="inferred from homology"/>
<reference evidence="8 9" key="1">
    <citation type="submission" date="2019-05" db="EMBL/GenBank/DDBJ databases">
        <authorList>
            <consortium name="Pathogen Informatics"/>
        </authorList>
    </citation>
    <scope>NUCLEOTIDE SEQUENCE [LARGE SCALE GENOMIC DNA]</scope>
    <source>
        <strain evidence="8 9">NCTC10924</strain>
    </source>
</reference>
<evidence type="ECO:0000256" key="5">
    <source>
        <dbReference type="ARBA" id="ARBA00022747"/>
    </source>
</evidence>
<gene>
    <name evidence="8" type="primary">haeIIIM_2</name>
    <name evidence="8" type="ORF">NCTC10924_00499</name>
</gene>
<comment type="similarity">
    <text evidence="6 7">Belongs to the class I-like SAM-binding methyltransferase superfamily. C5-methyltransferase family.</text>
</comment>
<keyword evidence="4 6" id="KW-0949">S-adenosyl-L-methionine</keyword>
<dbReference type="GO" id="GO:0009307">
    <property type="term" value="P:DNA restriction-modification system"/>
    <property type="evidence" value="ECO:0007669"/>
    <property type="project" value="UniProtKB-KW"/>
</dbReference>
<dbReference type="InterPro" id="IPR031303">
    <property type="entry name" value="C5_meth_CS"/>
</dbReference>
<dbReference type="GO" id="GO:0032259">
    <property type="term" value="P:methylation"/>
    <property type="evidence" value="ECO:0007669"/>
    <property type="project" value="UniProtKB-KW"/>
</dbReference>
<dbReference type="NCBIfam" id="TIGR00675">
    <property type="entry name" value="dcm"/>
    <property type="match status" value="1"/>
</dbReference>
<dbReference type="EC" id="2.1.1.37" evidence="1"/>
<evidence type="ECO:0000256" key="2">
    <source>
        <dbReference type="ARBA" id="ARBA00022603"/>
    </source>
</evidence>
<dbReference type="Gene3D" id="3.40.50.150">
    <property type="entry name" value="Vaccinia Virus protein VP39"/>
    <property type="match status" value="1"/>
</dbReference>
<evidence type="ECO:0000256" key="3">
    <source>
        <dbReference type="ARBA" id="ARBA00022679"/>
    </source>
</evidence>
<dbReference type="OrthoDB" id="9813719at2"/>
<keyword evidence="2 6" id="KW-0489">Methyltransferase</keyword>
<evidence type="ECO:0000313" key="9">
    <source>
        <dbReference type="Proteomes" id="UP000306241"/>
    </source>
</evidence>
<dbReference type="PRINTS" id="PR00105">
    <property type="entry name" value="C5METTRFRASE"/>
</dbReference>
<keyword evidence="5" id="KW-0680">Restriction system</keyword>
<evidence type="ECO:0000256" key="4">
    <source>
        <dbReference type="ARBA" id="ARBA00022691"/>
    </source>
</evidence>
<dbReference type="PANTHER" id="PTHR10629:SF52">
    <property type="entry name" value="DNA (CYTOSINE-5)-METHYLTRANSFERASE 1"/>
    <property type="match status" value="1"/>
</dbReference>
<organism evidence="8 9">
    <name type="scientific">Streptococcus porcinus</name>
    <dbReference type="NCBI Taxonomy" id="1340"/>
    <lineage>
        <taxon>Bacteria</taxon>
        <taxon>Bacillati</taxon>
        <taxon>Bacillota</taxon>
        <taxon>Bacilli</taxon>
        <taxon>Lactobacillales</taxon>
        <taxon>Streptococcaceae</taxon>
        <taxon>Streptococcus</taxon>
    </lineage>
</organism>
<dbReference type="Gene3D" id="3.90.120.10">
    <property type="entry name" value="DNA Methylase, subunit A, domain 2"/>
    <property type="match status" value="1"/>
</dbReference>
<dbReference type="AlphaFoldDB" id="A0A4V0GZF0"/>
<dbReference type="RefSeq" id="WP_093958910.1">
    <property type="nucleotide sequence ID" value="NZ_FZQN01000001.1"/>
</dbReference>
<sequence length="345" mass="39496">MKQSYKIIDLFCGAGGLSLGFEKAGFEVEFAIDLWEDAIKTYNHNHQKKVAKSLDIHELSDSFLESFRGKVQGVIGGPPCQGYSTVGTRNINDPRNHLYLEYCRVVEKVDPEFFVIENVRGLLTLANGAFKEDIVTRFSKLGYNVSFKLINSSEFGVPQNRFRVFFVGMKDVNFNFPVEQVNKVSTFEALSDLPSLESLDLFSTFYKSTPQNEYQKLMRANTKELLNHEPTKHTDQTKSIISKIPDGGKITDLPEEYWNIRKYNKAFQRMNSKLPSNTIDTGHRNYFHYSENRVPSVRESARLQSFPDNFEFLGSKTSQYKQVGNAVPPLLAEKIAREIRILLDK</sequence>
<name>A0A4V0GZF0_STRPO</name>
<dbReference type="PROSITE" id="PS51679">
    <property type="entry name" value="SAM_MT_C5"/>
    <property type="match status" value="1"/>
</dbReference>
<dbReference type="EMBL" id="LR594052">
    <property type="protein sequence ID" value="VTT42134.1"/>
    <property type="molecule type" value="Genomic_DNA"/>
</dbReference>
<dbReference type="InterPro" id="IPR050390">
    <property type="entry name" value="C5-Methyltransferase"/>
</dbReference>
<dbReference type="InterPro" id="IPR001525">
    <property type="entry name" value="C5_MeTfrase"/>
</dbReference>
<dbReference type="PROSITE" id="PS00095">
    <property type="entry name" value="C5_MTASE_2"/>
    <property type="match status" value="1"/>
</dbReference>
<dbReference type="CDD" id="cd00315">
    <property type="entry name" value="Cyt_C5_DNA_methylase"/>
    <property type="match status" value="1"/>
</dbReference>
<feature type="active site" evidence="6">
    <location>
        <position position="80"/>
    </location>
</feature>
<dbReference type="PANTHER" id="PTHR10629">
    <property type="entry name" value="CYTOSINE-SPECIFIC METHYLTRANSFERASE"/>
    <property type="match status" value="1"/>
</dbReference>
<dbReference type="Pfam" id="PF00145">
    <property type="entry name" value="DNA_methylase"/>
    <property type="match status" value="1"/>
</dbReference>
<dbReference type="GO" id="GO:0044027">
    <property type="term" value="P:negative regulation of gene expression via chromosomal CpG island methylation"/>
    <property type="evidence" value="ECO:0007669"/>
    <property type="project" value="TreeGrafter"/>
</dbReference>
<dbReference type="Proteomes" id="UP000306241">
    <property type="component" value="Chromosome"/>
</dbReference>
<protein>
    <recommendedName>
        <fullName evidence="1">DNA (cytosine-5-)-methyltransferase</fullName>
        <ecNumber evidence="1">2.1.1.37</ecNumber>
    </recommendedName>
</protein>
<dbReference type="GO" id="GO:0003886">
    <property type="term" value="F:DNA (cytosine-5-)-methyltransferase activity"/>
    <property type="evidence" value="ECO:0007669"/>
    <property type="project" value="UniProtKB-EC"/>
</dbReference>
<evidence type="ECO:0000256" key="7">
    <source>
        <dbReference type="RuleBase" id="RU000416"/>
    </source>
</evidence>